<evidence type="ECO:0000313" key="5">
    <source>
        <dbReference type="Proteomes" id="UP000321805"/>
    </source>
</evidence>
<organism evidence="4 5">
    <name type="scientific">Baekduia soli</name>
    <dbReference type="NCBI Taxonomy" id="496014"/>
    <lineage>
        <taxon>Bacteria</taxon>
        <taxon>Bacillati</taxon>
        <taxon>Actinomycetota</taxon>
        <taxon>Thermoleophilia</taxon>
        <taxon>Solirubrobacterales</taxon>
        <taxon>Baekduiaceae</taxon>
        <taxon>Baekduia</taxon>
    </lineage>
</organism>
<dbReference type="EMBL" id="CP042430">
    <property type="protein sequence ID" value="QEC48510.1"/>
    <property type="molecule type" value="Genomic_DNA"/>
</dbReference>
<evidence type="ECO:0000259" key="3">
    <source>
        <dbReference type="Pfam" id="PF14478"/>
    </source>
</evidence>
<evidence type="ECO:0000313" key="4">
    <source>
        <dbReference type="EMBL" id="QEC48510.1"/>
    </source>
</evidence>
<feature type="chain" id="PRO_5022683813" evidence="2">
    <location>
        <begin position="24"/>
        <end position="169"/>
    </location>
</feature>
<feature type="domain" description="Transcobalamin-like C-terminal" evidence="3">
    <location>
        <begin position="98"/>
        <end position="132"/>
    </location>
</feature>
<dbReference type="InterPro" id="IPR027954">
    <property type="entry name" value="Transcobalamin-like_C"/>
</dbReference>
<evidence type="ECO:0000256" key="2">
    <source>
        <dbReference type="SAM" id="SignalP"/>
    </source>
</evidence>
<sequence>MMPKILGPLVVGLTLAAASPALAATVTVRVEGQSQVVAPTAVTTPATVVKDGTHACDGATALGALEAGTAGAWTGAWSSFGGVGTYTPEAILGESHPFGSGGYWAVYVNGLFQNVGACQIPVHDGDRVLWYASDDTFTPGSGGYDEPVVLSAPAIAPPARRSRSPSGTP</sequence>
<feature type="region of interest" description="Disordered" evidence="1">
    <location>
        <begin position="142"/>
        <end position="169"/>
    </location>
</feature>
<dbReference type="RefSeq" id="WP_146920130.1">
    <property type="nucleotide sequence ID" value="NZ_CP042430.1"/>
</dbReference>
<feature type="compositionally biased region" description="Low complexity" evidence="1">
    <location>
        <begin position="151"/>
        <end position="169"/>
    </location>
</feature>
<accession>A0A5B8U661</accession>
<proteinExistence type="predicted"/>
<evidence type="ECO:0000256" key="1">
    <source>
        <dbReference type="SAM" id="MobiDB-lite"/>
    </source>
</evidence>
<dbReference type="AlphaFoldDB" id="A0A5B8U661"/>
<keyword evidence="2" id="KW-0732">Signal</keyword>
<name>A0A5B8U661_9ACTN</name>
<gene>
    <name evidence="4" type="ORF">FSW04_13670</name>
</gene>
<dbReference type="Pfam" id="PF14478">
    <property type="entry name" value="DUF4430"/>
    <property type="match status" value="1"/>
</dbReference>
<dbReference type="KEGG" id="bsol:FSW04_13670"/>
<keyword evidence="5" id="KW-1185">Reference proteome</keyword>
<dbReference type="Gene3D" id="2.170.130.30">
    <property type="match status" value="1"/>
</dbReference>
<dbReference type="Proteomes" id="UP000321805">
    <property type="component" value="Chromosome"/>
</dbReference>
<reference evidence="4 5" key="1">
    <citation type="journal article" date="2018" name="J. Microbiol.">
        <title>Baekduia soli gen. nov., sp. nov., a novel bacterium isolated from the soil of Baekdu Mountain and proposal of a novel family name, Baekduiaceae fam. nov.</title>
        <authorList>
            <person name="An D.S."/>
            <person name="Siddiqi M.Z."/>
            <person name="Kim K.H."/>
            <person name="Yu H.S."/>
            <person name="Im W.T."/>
        </authorList>
    </citation>
    <scope>NUCLEOTIDE SEQUENCE [LARGE SCALE GENOMIC DNA]</scope>
    <source>
        <strain evidence="4 5">BR7-21</strain>
    </source>
</reference>
<feature type="signal peptide" evidence="2">
    <location>
        <begin position="1"/>
        <end position="23"/>
    </location>
</feature>
<protein>
    <submittedName>
        <fullName evidence="4">DUF4430 domain-containing protein</fullName>
    </submittedName>
</protein>
<dbReference type="OrthoDB" id="1906526at2"/>